<proteinExistence type="predicted"/>
<organism evidence="2 3">
    <name type="scientific">Capronia epimyces CBS 606.96</name>
    <dbReference type="NCBI Taxonomy" id="1182542"/>
    <lineage>
        <taxon>Eukaryota</taxon>
        <taxon>Fungi</taxon>
        <taxon>Dikarya</taxon>
        <taxon>Ascomycota</taxon>
        <taxon>Pezizomycotina</taxon>
        <taxon>Eurotiomycetes</taxon>
        <taxon>Chaetothyriomycetidae</taxon>
        <taxon>Chaetothyriales</taxon>
        <taxon>Herpotrichiellaceae</taxon>
        <taxon>Capronia</taxon>
    </lineage>
</organism>
<accession>W9YIS5</accession>
<name>W9YIS5_9EURO</name>
<reference evidence="2 3" key="1">
    <citation type="submission" date="2013-03" db="EMBL/GenBank/DDBJ databases">
        <title>The Genome Sequence of Capronia epimyces CBS 606.96.</title>
        <authorList>
            <consortium name="The Broad Institute Genomics Platform"/>
            <person name="Cuomo C."/>
            <person name="de Hoog S."/>
            <person name="Gorbushina A."/>
            <person name="Walker B."/>
            <person name="Young S.K."/>
            <person name="Zeng Q."/>
            <person name="Gargeya S."/>
            <person name="Fitzgerald M."/>
            <person name="Haas B."/>
            <person name="Abouelleil A."/>
            <person name="Allen A.W."/>
            <person name="Alvarado L."/>
            <person name="Arachchi H.M."/>
            <person name="Berlin A.M."/>
            <person name="Chapman S.B."/>
            <person name="Gainer-Dewar J."/>
            <person name="Goldberg J."/>
            <person name="Griggs A."/>
            <person name="Gujja S."/>
            <person name="Hansen M."/>
            <person name="Howarth C."/>
            <person name="Imamovic A."/>
            <person name="Ireland A."/>
            <person name="Larimer J."/>
            <person name="McCowan C."/>
            <person name="Murphy C."/>
            <person name="Pearson M."/>
            <person name="Poon T.W."/>
            <person name="Priest M."/>
            <person name="Roberts A."/>
            <person name="Saif S."/>
            <person name="Shea T."/>
            <person name="Sisk P."/>
            <person name="Sykes S."/>
            <person name="Wortman J."/>
            <person name="Nusbaum C."/>
            <person name="Birren B."/>
        </authorList>
    </citation>
    <scope>NUCLEOTIDE SEQUENCE [LARGE SCALE GENOMIC DNA]</scope>
    <source>
        <strain evidence="2 3">CBS 606.96</strain>
    </source>
</reference>
<dbReference type="OrthoDB" id="10576177at2759"/>
<evidence type="ECO:0000256" key="1">
    <source>
        <dbReference type="SAM" id="Coils"/>
    </source>
</evidence>
<gene>
    <name evidence="2" type="ORF">A1O3_02647</name>
</gene>
<feature type="coiled-coil region" evidence="1">
    <location>
        <begin position="115"/>
        <end position="142"/>
    </location>
</feature>
<dbReference type="GeneID" id="19166777"/>
<dbReference type="eggNOG" id="ENOG502RN5V">
    <property type="taxonomic scope" value="Eukaryota"/>
</dbReference>
<sequence length="458" mass="53053">MAPADFSSEEEILDQIDRITVQQEETAGEPSLEDSEELSDQDIEKLLLKPAKAKRLPAMSFRKDSECLNREPSLINYDADELQQRIKYAQKLGQRKVSPVTTAFATKYMIAAECALAAEKDAEVSQEEREALKRRVQELDYMLEVHRSLYYIPNTGMRYMLAQARKLERLQFLATYGDYFAITCKEVAAATRETEALKSHRSIFTRWWTEIQKTIRAEKEKQSQKDAPQLLTDYPTILAVSNCAAVLKIDEEQLFWTIEQYAERNATFHADIDLKLQQGTYPAGAEILCKDLKVVQQLNADREDKALLYVEALIQRLIEKWFTYDEGEEEMSDTWLPTELAKARKRKGAQKSSKFEETDEIVEFKKVTGRHVADDVDAFLEERAKWKEMISFKRKWSGQLKMAANKKHGMTRDSLELYENMQKFSRHMDALFIFPEDAQPEITLVQRPAKEDEHEVGT</sequence>
<dbReference type="Proteomes" id="UP000019478">
    <property type="component" value="Unassembled WGS sequence"/>
</dbReference>
<comment type="caution">
    <text evidence="2">The sequence shown here is derived from an EMBL/GenBank/DDBJ whole genome shotgun (WGS) entry which is preliminary data.</text>
</comment>
<keyword evidence="3" id="KW-1185">Reference proteome</keyword>
<dbReference type="RefSeq" id="XP_007730977.1">
    <property type="nucleotide sequence ID" value="XM_007732787.1"/>
</dbReference>
<dbReference type="HOGENOM" id="CLU_597160_0_0_1"/>
<evidence type="ECO:0000313" key="2">
    <source>
        <dbReference type="EMBL" id="EXJ89580.1"/>
    </source>
</evidence>
<protein>
    <submittedName>
        <fullName evidence="2">Uncharacterized protein</fullName>
    </submittedName>
</protein>
<evidence type="ECO:0000313" key="3">
    <source>
        <dbReference type="Proteomes" id="UP000019478"/>
    </source>
</evidence>
<dbReference type="EMBL" id="AMGY01000002">
    <property type="protein sequence ID" value="EXJ89580.1"/>
    <property type="molecule type" value="Genomic_DNA"/>
</dbReference>
<keyword evidence="1" id="KW-0175">Coiled coil</keyword>
<dbReference type="AlphaFoldDB" id="W9YIS5"/>